<reference evidence="3" key="1">
    <citation type="submission" date="2021-01" db="EMBL/GenBank/DDBJ databases">
        <authorList>
            <person name="Kaushik A."/>
        </authorList>
    </citation>
    <scope>NUCLEOTIDE SEQUENCE</scope>
    <source>
        <strain evidence="3">AG1-1C</strain>
    </source>
</reference>
<gene>
    <name evidence="3" type="ORF">RDB_LOCUS129310</name>
</gene>
<accession>A0A8H2Y2N1</accession>
<keyword evidence="2" id="KW-1133">Transmembrane helix</keyword>
<feature type="transmembrane region" description="Helical" evidence="2">
    <location>
        <begin position="18"/>
        <end position="40"/>
    </location>
</feature>
<sequence>MAIGYLCPTYRVKPLSSLLVSVFVGSATMILSVWSAWMFFSAFLARRIMPPQVICHCDDCIERRRIEAEEAKEREENPIRPGPLASFMAFMGGSRRARPTPVPRDEEKADVDALGYREAPQPTRLSDVNKHISYASTATAGAKQL</sequence>
<name>A0A8H2Y2N1_9AGAM</name>
<keyword evidence="2" id="KW-0472">Membrane</keyword>
<dbReference type="Proteomes" id="UP000663846">
    <property type="component" value="Unassembled WGS sequence"/>
</dbReference>
<protein>
    <submittedName>
        <fullName evidence="3">Uncharacterized protein</fullName>
    </submittedName>
</protein>
<evidence type="ECO:0000313" key="4">
    <source>
        <dbReference type="Proteomes" id="UP000663846"/>
    </source>
</evidence>
<keyword evidence="2" id="KW-0812">Transmembrane</keyword>
<evidence type="ECO:0000313" key="3">
    <source>
        <dbReference type="EMBL" id="CAE6440775.1"/>
    </source>
</evidence>
<feature type="region of interest" description="Disordered" evidence="1">
    <location>
        <begin position="94"/>
        <end position="116"/>
    </location>
</feature>
<evidence type="ECO:0000256" key="2">
    <source>
        <dbReference type="SAM" id="Phobius"/>
    </source>
</evidence>
<dbReference type="AlphaFoldDB" id="A0A8H2Y2N1"/>
<dbReference type="EMBL" id="CAJMWS010000392">
    <property type="protein sequence ID" value="CAE6440775.1"/>
    <property type="molecule type" value="Genomic_DNA"/>
</dbReference>
<organism evidence="3 4">
    <name type="scientific">Rhizoctonia solani</name>
    <dbReference type="NCBI Taxonomy" id="456999"/>
    <lineage>
        <taxon>Eukaryota</taxon>
        <taxon>Fungi</taxon>
        <taxon>Dikarya</taxon>
        <taxon>Basidiomycota</taxon>
        <taxon>Agaricomycotina</taxon>
        <taxon>Agaricomycetes</taxon>
        <taxon>Cantharellales</taxon>
        <taxon>Ceratobasidiaceae</taxon>
        <taxon>Rhizoctonia</taxon>
    </lineage>
</organism>
<comment type="caution">
    <text evidence="3">The sequence shown here is derived from an EMBL/GenBank/DDBJ whole genome shotgun (WGS) entry which is preliminary data.</text>
</comment>
<proteinExistence type="predicted"/>
<evidence type="ECO:0000256" key="1">
    <source>
        <dbReference type="SAM" id="MobiDB-lite"/>
    </source>
</evidence>